<dbReference type="InterPro" id="IPR014729">
    <property type="entry name" value="Rossmann-like_a/b/a_fold"/>
</dbReference>
<proteinExistence type="inferred from homology"/>
<dbReference type="PANTHER" id="PTHR46268">
    <property type="entry name" value="STRESS RESPONSE PROTEIN NHAX"/>
    <property type="match status" value="1"/>
</dbReference>
<dbReference type="RefSeq" id="WP_074750073.1">
    <property type="nucleotide sequence ID" value="NZ_CAXVJC010000006.1"/>
</dbReference>
<dbReference type="Proteomes" id="UP000181969">
    <property type="component" value="Unassembled WGS sequence"/>
</dbReference>
<dbReference type="InterPro" id="IPR006015">
    <property type="entry name" value="Universal_stress_UspA"/>
</dbReference>
<dbReference type="GO" id="GO:0005737">
    <property type="term" value="C:cytoplasm"/>
    <property type="evidence" value="ECO:0007669"/>
    <property type="project" value="UniProtKB-SubCell"/>
</dbReference>
<dbReference type="PRINTS" id="PR01438">
    <property type="entry name" value="UNVRSLSTRESS"/>
</dbReference>
<dbReference type="CDD" id="cd00293">
    <property type="entry name" value="USP-like"/>
    <property type="match status" value="1"/>
</dbReference>
<organism evidence="4 5">
    <name type="scientific">Lactococcus garvieae</name>
    <dbReference type="NCBI Taxonomy" id="1363"/>
    <lineage>
        <taxon>Bacteria</taxon>
        <taxon>Bacillati</taxon>
        <taxon>Bacillota</taxon>
        <taxon>Bacilli</taxon>
        <taxon>Lactobacillales</taxon>
        <taxon>Streptococcaceae</taxon>
        <taxon>Lactococcus</taxon>
    </lineage>
</organism>
<feature type="domain" description="UspA" evidence="3">
    <location>
        <begin position="5"/>
        <end position="141"/>
    </location>
</feature>
<comment type="subcellular location">
    <subcellularLocation>
        <location evidence="2">Cytoplasm</location>
    </subcellularLocation>
</comment>
<dbReference type="AlphaFoldDB" id="A0A1I4EXU1"/>
<evidence type="ECO:0000259" key="3">
    <source>
        <dbReference type="Pfam" id="PF00582"/>
    </source>
</evidence>
<evidence type="ECO:0000313" key="5">
    <source>
        <dbReference type="Proteomes" id="UP000181969"/>
    </source>
</evidence>
<dbReference type="Gene3D" id="3.40.50.620">
    <property type="entry name" value="HUPs"/>
    <property type="match status" value="1"/>
</dbReference>
<dbReference type="EMBL" id="FOTJ01000001">
    <property type="protein sequence ID" value="SFL10545.1"/>
    <property type="molecule type" value="Genomic_DNA"/>
</dbReference>
<evidence type="ECO:0000256" key="1">
    <source>
        <dbReference type="ARBA" id="ARBA00008791"/>
    </source>
</evidence>
<protein>
    <recommendedName>
        <fullName evidence="2">Universal stress protein</fullName>
    </recommendedName>
</protein>
<comment type="similarity">
    <text evidence="1 2">Belongs to the universal stress protein A family.</text>
</comment>
<name>A0A1I4EXU1_9LACT</name>
<evidence type="ECO:0000256" key="2">
    <source>
        <dbReference type="PIRNR" id="PIRNR006276"/>
    </source>
</evidence>
<dbReference type="Pfam" id="PF00582">
    <property type="entry name" value="Usp"/>
    <property type="match status" value="1"/>
</dbReference>
<dbReference type="PIRSF" id="PIRSF006276">
    <property type="entry name" value="UspA"/>
    <property type="match status" value="1"/>
</dbReference>
<accession>A0A1I4EXU1</accession>
<reference evidence="4 5" key="1">
    <citation type="submission" date="2016-10" db="EMBL/GenBank/DDBJ databases">
        <authorList>
            <person name="de Groot N.N."/>
        </authorList>
    </citation>
    <scope>NUCLEOTIDE SEQUENCE [LARGE SCALE GENOMIC DNA]</scope>
    <source>
        <strain evidence="4 5">M79</strain>
    </source>
</reference>
<dbReference type="InterPro" id="IPR006016">
    <property type="entry name" value="UspA"/>
</dbReference>
<dbReference type="OrthoDB" id="9777884at2"/>
<keyword evidence="2" id="KW-0963">Cytoplasm</keyword>
<dbReference type="SUPFAM" id="SSF52402">
    <property type="entry name" value="Adenine nucleotide alpha hydrolases-like"/>
    <property type="match status" value="1"/>
</dbReference>
<evidence type="ECO:0000313" key="4">
    <source>
        <dbReference type="EMBL" id="SFL10545.1"/>
    </source>
</evidence>
<sequence>MEKQYHNILVALDGSDQSYNAVHEAITLAKRNNAKLHVLTVKDMEHHYGMTGFGIVENPEIDMMAQDILKKAAEIIGDEVPYDSYEIVGAPKHMIVQFAGDKKMDLIVLGATGAGMINKLMLGSTTQFVVNHAPCNVLVVK</sequence>
<gene>
    <name evidence="4" type="ORF">SAMN05216438_101274</name>
</gene>
<dbReference type="PANTHER" id="PTHR46268:SF6">
    <property type="entry name" value="UNIVERSAL STRESS PROTEIN UP12"/>
    <property type="match status" value="1"/>
</dbReference>